<dbReference type="Proteomes" id="UP000282574">
    <property type="component" value="Unassembled WGS sequence"/>
</dbReference>
<dbReference type="GO" id="GO:0010181">
    <property type="term" value="F:FMN binding"/>
    <property type="evidence" value="ECO:0007669"/>
    <property type="project" value="InterPro"/>
</dbReference>
<dbReference type="GO" id="GO:0009055">
    <property type="term" value="F:electron transfer activity"/>
    <property type="evidence" value="ECO:0007669"/>
    <property type="project" value="InterPro"/>
</dbReference>
<protein>
    <recommendedName>
        <fullName evidence="1">Flavodoxin-like domain-containing protein</fullName>
    </recommendedName>
</protein>
<dbReference type="EMBL" id="RSCK01000097">
    <property type="protein sequence ID" value="RUT03682.1"/>
    <property type="molecule type" value="Genomic_DNA"/>
</dbReference>
<dbReference type="GO" id="GO:0016020">
    <property type="term" value="C:membrane"/>
    <property type="evidence" value="ECO:0007669"/>
    <property type="project" value="TreeGrafter"/>
</dbReference>
<dbReference type="InterPro" id="IPR026816">
    <property type="entry name" value="Flavodoxin_dom"/>
</dbReference>
<name>A0AB37UBM0_9CYAN</name>
<organism evidence="2 3">
    <name type="scientific">Chroococcidiopsis cubana SAG 39.79</name>
    <dbReference type="NCBI Taxonomy" id="388085"/>
    <lineage>
        <taxon>Bacteria</taxon>
        <taxon>Bacillati</taxon>
        <taxon>Cyanobacteriota</taxon>
        <taxon>Cyanophyceae</taxon>
        <taxon>Chroococcidiopsidales</taxon>
        <taxon>Chroococcidiopsidaceae</taxon>
        <taxon>Chroococcidiopsis</taxon>
    </lineage>
</organism>
<sequence length="204" mass="21192">MTNVLVVYTSTMGNTRKMAKAVADGARSVEGAKVLLREVTEATKDEVRNCDALLLGTPMRHRSADARVKKFIEDTIEVLWLKDEMVGKVGGVFSVGGGYGNAGAGVELAQLGMLAALAGAGMILVSLPKTTPGAGVAGSHWGPHGRSGGQGMEPVGITDEMMLAGWHHGANVTRVAAAVKGQNLLVRGNVAPTEEVLAMFQSDP</sequence>
<dbReference type="Pfam" id="PF12724">
    <property type="entry name" value="Flavodoxin_5"/>
    <property type="match status" value="1"/>
</dbReference>
<reference evidence="2 3" key="1">
    <citation type="journal article" date="2019" name="Genome Biol. Evol.">
        <title>Day and night: Metabolic profiles and evolutionary relationships of six axenic non-marine cyanobacteria.</title>
        <authorList>
            <person name="Will S.E."/>
            <person name="Henke P."/>
            <person name="Boedeker C."/>
            <person name="Huang S."/>
            <person name="Brinkmann H."/>
            <person name="Rohde M."/>
            <person name="Jarek M."/>
            <person name="Friedl T."/>
            <person name="Seufert S."/>
            <person name="Schumacher M."/>
            <person name="Overmann J."/>
            <person name="Neumann-Schaal M."/>
            <person name="Petersen J."/>
        </authorList>
    </citation>
    <scope>NUCLEOTIDE SEQUENCE [LARGE SCALE GENOMIC DNA]</scope>
    <source>
        <strain evidence="2 3">SAG 39.79</strain>
    </source>
</reference>
<dbReference type="PROSITE" id="PS00201">
    <property type="entry name" value="FLAVODOXIN"/>
    <property type="match status" value="1"/>
</dbReference>
<dbReference type="AlphaFoldDB" id="A0AB37UBM0"/>
<gene>
    <name evidence="2" type="ORF">DSM107010_60180</name>
</gene>
<proteinExistence type="predicted"/>
<evidence type="ECO:0000259" key="1">
    <source>
        <dbReference type="PROSITE" id="PS50902"/>
    </source>
</evidence>
<dbReference type="InterPro" id="IPR008254">
    <property type="entry name" value="Flavodoxin/NO_synth"/>
</dbReference>
<evidence type="ECO:0000313" key="2">
    <source>
        <dbReference type="EMBL" id="RUT03682.1"/>
    </source>
</evidence>
<comment type="caution">
    <text evidence="2">The sequence shown here is derived from an EMBL/GenBank/DDBJ whole genome shotgun (WGS) entry which is preliminary data.</text>
</comment>
<evidence type="ECO:0000313" key="3">
    <source>
        <dbReference type="Proteomes" id="UP000282574"/>
    </source>
</evidence>
<dbReference type="InterPro" id="IPR029039">
    <property type="entry name" value="Flavoprotein-like_sf"/>
</dbReference>
<dbReference type="InterPro" id="IPR001226">
    <property type="entry name" value="Flavodoxin_CS"/>
</dbReference>
<dbReference type="PANTHER" id="PTHR30546:SF23">
    <property type="entry name" value="FLAVOPROTEIN-LIKE PROTEIN YCP4-RELATED"/>
    <property type="match status" value="1"/>
</dbReference>
<dbReference type="Gene3D" id="3.40.50.360">
    <property type="match status" value="1"/>
</dbReference>
<dbReference type="SUPFAM" id="SSF52218">
    <property type="entry name" value="Flavoproteins"/>
    <property type="match status" value="1"/>
</dbReference>
<dbReference type="PROSITE" id="PS50902">
    <property type="entry name" value="FLAVODOXIN_LIKE"/>
    <property type="match status" value="1"/>
</dbReference>
<dbReference type="RefSeq" id="WP_106168032.1">
    <property type="nucleotide sequence ID" value="NZ_JAVKZF010000004.1"/>
</dbReference>
<dbReference type="PANTHER" id="PTHR30546">
    <property type="entry name" value="FLAVODOXIN-RELATED PROTEIN WRBA-RELATED"/>
    <property type="match status" value="1"/>
</dbReference>
<keyword evidence="3" id="KW-1185">Reference proteome</keyword>
<dbReference type="GO" id="GO:0003955">
    <property type="term" value="F:NAD(P)H dehydrogenase (quinone) activity"/>
    <property type="evidence" value="ECO:0007669"/>
    <property type="project" value="TreeGrafter"/>
</dbReference>
<accession>A0AB37UBM0</accession>
<feature type="domain" description="Flavodoxin-like" evidence="1">
    <location>
        <begin position="4"/>
        <end position="162"/>
    </location>
</feature>